<keyword evidence="1" id="KW-0347">Helicase</keyword>
<accession>A0A3M7SK86</accession>
<dbReference type="AlphaFoldDB" id="A0A3M7SK86"/>
<comment type="caution">
    <text evidence="1">The sequence shown here is derived from an EMBL/GenBank/DDBJ whole genome shotgun (WGS) entry which is preliminary data.</text>
</comment>
<protein>
    <submittedName>
        <fullName evidence="1">ATP-dependent DNA helicase pif1</fullName>
    </submittedName>
</protein>
<organism evidence="1 2">
    <name type="scientific">Brachionus plicatilis</name>
    <name type="common">Marine rotifer</name>
    <name type="synonym">Brachionus muelleri</name>
    <dbReference type="NCBI Taxonomy" id="10195"/>
    <lineage>
        <taxon>Eukaryota</taxon>
        <taxon>Metazoa</taxon>
        <taxon>Spiralia</taxon>
        <taxon>Gnathifera</taxon>
        <taxon>Rotifera</taxon>
        <taxon>Eurotatoria</taxon>
        <taxon>Monogononta</taxon>
        <taxon>Pseudotrocha</taxon>
        <taxon>Ploima</taxon>
        <taxon>Brachionidae</taxon>
        <taxon>Brachionus</taxon>
    </lineage>
</organism>
<reference evidence="1 2" key="1">
    <citation type="journal article" date="2018" name="Sci. Rep.">
        <title>Genomic signatures of local adaptation to the degree of environmental predictability in rotifers.</title>
        <authorList>
            <person name="Franch-Gras L."/>
            <person name="Hahn C."/>
            <person name="Garcia-Roger E.M."/>
            <person name="Carmona M.J."/>
            <person name="Serra M."/>
            <person name="Gomez A."/>
        </authorList>
    </citation>
    <scope>NUCLEOTIDE SEQUENCE [LARGE SCALE GENOMIC DNA]</scope>
    <source>
        <strain evidence="1">HYR1</strain>
    </source>
</reference>
<dbReference type="GO" id="GO:0004386">
    <property type="term" value="F:helicase activity"/>
    <property type="evidence" value="ECO:0007669"/>
    <property type="project" value="UniProtKB-KW"/>
</dbReference>
<gene>
    <name evidence="1" type="ORF">BpHYR1_052699</name>
</gene>
<sequence length="241" mass="27597">MRQLNNYQCPNCKELRPSLIPKCSQCNNNDHEKFIKYSEQNDMLPSFDDIPIEIKKLFEELTMIEEMLIAPILAVMQIYCLPGEQLIEKEKDQELSEETIIGDRKKKLMILLSTADTGKSFTVSALSKLKIGQIKKASTTAKAALIIKGDALHSFLKIPVVKNEFSLLGQILFGKIDRRLHQNTFVENKLIFAPKNLILAEKGHFYSNKNPFADNKIFFPKKSRKNRKKSSRLGDHISLIM</sequence>
<proteinExistence type="predicted"/>
<keyword evidence="1" id="KW-0378">Hydrolase</keyword>
<evidence type="ECO:0000313" key="1">
    <source>
        <dbReference type="EMBL" id="RNA36050.1"/>
    </source>
</evidence>
<keyword evidence="1" id="KW-0067">ATP-binding</keyword>
<dbReference type="EMBL" id="REGN01001246">
    <property type="protein sequence ID" value="RNA36050.1"/>
    <property type="molecule type" value="Genomic_DNA"/>
</dbReference>
<dbReference type="Proteomes" id="UP000276133">
    <property type="component" value="Unassembled WGS sequence"/>
</dbReference>
<name>A0A3M7SK86_BRAPC</name>
<keyword evidence="1" id="KW-0547">Nucleotide-binding</keyword>
<keyword evidence="2" id="KW-1185">Reference proteome</keyword>
<evidence type="ECO:0000313" key="2">
    <source>
        <dbReference type="Proteomes" id="UP000276133"/>
    </source>
</evidence>